<gene>
    <name evidence="12" type="primary">LOC104911129</name>
</gene>
<keyword evidence="7 11" id="KW-1133">Transmembrane helix</keyword>
<evidence type="ECO:0008006" key="14">
    <source>
        <dbReference type="Google" id="ProtNLM"/>
    </source>
</evidence>
<name>A0A803YB53_MELGA</name>
<reference evidence="12" key="2">
    <citation type="submission" date="2025-08" db="UniProtKB">
        <authorList>
            <consortium name="Ensembl"/>
        </authorList>
    </citation>
    <scope>IDENTIFICATION</scope>
</reference>
<dbReference type="Bgee" id="ENSMGAG00000010477">
    <property type="expression patterns" value="Expressed in brain and 18 other cell types or tissues"/>
</dbReference>
<evidence type="ECO:0000256" key="5">
    <source>
        <dbReference type="ARBA" id="ARBA00022857"/>
    </source>
</evidence>
<reference evidence="12 13" key="1">
    <citation type="journal article" date="2010" name="PLoS Biol.">
        <title>Multi-platform next-generation sequencing of the domestic turkey (Meleagris gallopavo): genome assembly and analysis.</title>
        <authorList>
            <person name="Dalloul R.A."/>
            <person name="Long J.A."/>
            <person name="Zimin A.V."/>
            <person name="Aslam L."/>
            <person name="Beal K."/>
            <person name="Blomberg L.A."/>
            <person name="Bouffard P."/>
            <person name="Burt D.W."/>
            <person name="Crasta O."/>
            <person name="Crooijmans R.P."/>
            <person name="Cooper K."/>
            <person name="Coulombe R.A."/>
            <person name="De S."/>
            <person name="Delany M.E."/>
            <person name="Dodgson J.B."/>
            <person name="Dong J.J."/>
            <person name="Evans C."/>
            <person name="Frederickson K.M."/>
            <person name="Flicek P."/>
            <person name="Florea L."/>
            <person name="Folkerts O."/>
            <person name="Groenen M.A."/>
            <person name="Harkins T.T."/>
            <person name="Herrero J."/>
            <person name="Hoffmann S."/>
            <person name="Megens H.J."/>
            <person name="Jiang A."/>
            <person name="de Jong P."/>
            <person name="Kaiser P."/>
            <person name="Kim H."/>
            <person name="Kim K.W."/>
            <person name="Kim S."/>
            <person name="Langenberger D."/>
            <person name="Lee M.K."/>
            <person name="Lee T."/>
            <person name="Mane S."/>
            <person name="Marcais G."/>
            <person name="Marz M."/>
            <person name="McElroy A.P."/>
            <person name="Modise T."/>
            <person name="Nefedov M."/>
            <person name="Notredame C."/>
            <person name="Paton I.R."/>
            <person name="Payne W.S."/>
            <person name="Pertea G."/>
            <person name="Prickett D."/>
            <person name="Puiu D."/>
            <person name="Qioa D."/>
            <person name="Raineri E."/>
            <person name="Ruffier M."/>
            <person name="Salzberg S.L."/>
            <person name="Schatz M.C."/>
            <person name="Scheuring C."/>
            <person name="Schmidt C.J."/>
            <person name="Schroeder S."/>
            <person name="Searle S.M."/>
            <person name="Smith E.J."/>
            <person name="Smith J."/>
            <person name="Sonstegard T.S."/>
            <person name="Stadler P.F."/>
            <person name="Tafer H."/>
            <person name="Tu Z.J."/>
            <person name="Van Tassell C.P."/>
            <person name="Vilella A.J."/>
            <person name="Williams K.P."/>
            <person name="Yorke J.A."/>
            <person name="Zhang L."/>
            <person name="Zhang H.B."/>
            <person name="Zhang X."/>
            <person name="Zhang Y."/>
            <person name="Reed K.M."/>
        </authorList>
    </citation>
    <scope>NUCLEOTIDE SEQUENCE [LARGE SCALE GENOMIC DNA]</scope>
</reference>
<dbReference type="GeneTree" id="ENSGT00940000154860"/>
<dbReference type="PANTHER" id="PTHR43899:SF14">
    <property type="entry name" value="VERY-LONG-CHAIN 3-OXOACYL-COA REDUCTASE"/>
    <property type="match status" value="1"/>
</dbReference>
<evidence type="ECO:0000313" key="13">
    <source>
        <dbReference type="Proteomes" id="UP000001645"/>
    </source>
</evidence>
<accession>A0A803YB53</accession>
<dbReference type="InterPro" id="IPR051019">
    <property type="entry name" value="VLCFA-Steroid_DH"/>
</dbReference>
<evidence type="ECO:0000256" key="3">
    <source>
        <dbReference type="ARBA" id="ARBA00022692"/>
    </source>
</evidence>
<evidence type="ECO:0000256" key="7">
    <source>
        <dbReference type="ARBA" id="ARBA00022989"/>
    </source>
</evidence>
<dbReference type="GO" id="GO:0006694">
    <property type="term" value="P:steroid biosynthetic process"/>
    <property type="evidence" value="ECO:0007669"/>
    <property type="project" value="UniProtKB-KW"/>
</dbReference>
<keyword evidence="13" id="KW-1185">Reference proteome</keyword>
<organism evidence="12 13">
    <name type="scientific">Meleagris gallopavo</name>
    <name type="common">Wild turkey</name>
    <dbReference type="NCBI Taxonomy" id="9103"/>
    <lineage>
        <taxon>Eukaryota</taxon>
        <taxon>Metazoa</taxon>
        <taxon>Chordata</taxon>
        <taxon>Craniata</taxon>
        <taxon>Vertebrata</taxon>
        <taxon>Euteleostomi</taxon>
        <taxon>Archelosauria</taxon>
        <taxon>Archosauria</taxon>
        <taxon>Dinosauria</taxon>
        <taxon>Saurischia</taxon>
        <taxon>Theropoda</taxon>
        <taxon>Coelurosauria</taxon>
        <taxon>Aves</taxon>
        <taxon>Neognathae</taxon>
        <taxon>Galloanserae</taxon>
        <taxon>Galliformes</taxon>
        <taxon>Phasianidae</taxon>
        <taxon>Meleagridinae</taxon>
        <taxon>Meleagris</taxon>
    </lineage>
</organism>
<feature type="transmembrane region" description="Helical" evidence="11">
    <location>
        <begin position="112"/>
        <end position="137"/>
    </location>
</feature>
<evidence type="ECO:0000313" key="12">
    <source>
        <dbReference type="Ensembl" id="ENSMGAP00000029000.1"/>
    </source>
</evidence>
<keyword evidence="3 11" id="KW-0812">Transmembrane</keyword>
<dbReference type="InterPro" id="IPR002347">
    <property type="entry name" value="SDR_fam"/>
</dbReference>
<proteinExistence type="predicted"/>
<evidence type="ECO:0000256" key="4">
    <source>
        <dbReference type="ARBA" id="ARBA00022824"/>
    </source>
</evidence>
<dbReference type="AlphaFoldDB" id="A0A803YB53"/>
<keyword evidence="5" id="KW-0521">NADP</keyword>
<evidence type="ECO:0000256" key="6">
    <source>
        <dbReference type="ARBA" id="ARBA00022955"/>
    </source>
</evidence>
<protein>
    <recommendedName>
        <fullName evidence="14">Hydroxysteroid 17-beta dehydrogenase 12</fullName>
    </recommendedName>
</protein>
<sequence length="175" mass="19958">MDIHLSFLVVTGATDGIGKAYAEELARRGMKVVLISRSKEKLDQVAGEIKEKYKAETKVIVADFGERGDIYNRIKAGLEGLEIGVLVNNVGISYSYPEYFIDVPDLDKVSDYLFINLFIYSCYFTVFSVFALSAIWIRQKYLGSVKVPPKKQSFLIRKHSRRVVRGLHEQHDLLY</sequence>
<keyword evidence="2" id="KW-0444">Lipid biosynthesis</keyword>
<reference evidence="12" key="3">
    <citation type="submission" date="2025-09" db="UniProtKB">
        <authorList>
            <consortium name="Ensembl"/>
        </authorList>
    </citation>
    <scope>IDENTIFICATION</scope>
</reference>
<dbReference type="Ensembl" id="ENSMGAT00000021204.1">
    <property type="protein sequence ID" value="ENSMGAP00000029000.1"/>
    <property type="gene ID" value="ENSMGAG00000010477.3"/>
</dbReference>
<dbReference type="PANTHER" id="PTHR43899">
    <property type="entry name" value="RH59310P"/>
    <property type="match status" value="1"/>
</dbReference>
<evidence type="ECO:0000256" key="10">
    <source>
        <dbReference type="ARBA" id="ARBA00023136"/>
    </source>
</evidence>
<keyword evidence="8" id="KW-0560">Oxidoreductase</keyword>
<dbReference type="PRINTS" id="PR00081">
    <property type="entry name" value="GDHRDH"/>
</dbReference>
<keyword evidence="10 11" id="KW-0472">Membrane</keyword>
<dbReference type="Pfam" id="PF00106">
    <property type="entry name" value="adh_short"/>
    <property type="match status" value="1"/>
</dbReference>
<dbReference type="InterPro" id="IPR036291">
    <property type="entry name" value="NAD(P)-bd_dom_sf"/>
</dbReference>
<evidence type="ECO:0000256" key="9">
    <source>
        <dbReference type="ARBA" id="ARBA00023098"/>
    </source>
</evidence>
<comment type="pathway">
    <text evidence="1">Lipid metabolism; fatty acid biosynthesis.</text>
</comment>
<dbReference type="GO" id="GO:0016491">
    <property type="term" value="F:oxidoreductase activity"/>
    <property type="evidence" value="ECO:0007669"/>
    <property type="project" value="UniProtKB-KW"/>
</dbReference>
<dbReference type="InParanoid" id="A0A803YB53"/>
<evidence type="ECO:0000256" key="11">
    <source>
        <dbReference type="SAM" id="Phobius"/>
    </source>
</evidence>
<evidence type="ECO:0000256" key="2">
    <source>
        <dbReference type="ARBA" id="ARBA00022516"/>
    </source>
</evidence>
<keyword evidence="4" id="KW-0256">Endoplasmic reticulum</keyword>
<evidence type="ECO:0000256" key="8">
    <source>
        <dbReference type="ARBA" id="ARBA00023002"/>
    </source>
</evidence>
<evidence type="ECO:0000256" key="1">
    <source>
        <dbReference type="ARBA" id="ARBA00005194"/>
    </source>
</evidence>
<dbReference type="GO" id="GO:0005783">
    <property type="term" value="C:endoplasmic reticulum"/>
    <property type="evidence" value="ECO:0007669"/>
    <property type="project" value="TreeGrafter"/>
</dbReference>
<dbReference type="Gene3D" id="3.40.50.720">
    <property type="entry name" value="NAD(P)-binding Rossmann-like Domain"/>
    <property type="match status" value="1"/>
</dbReference>
<dbReference type="SUPFAM" id="SSF51735">
    <property type="entry name" value="NAD(P)-binding Rossmann-fold domains"/>
    <property type="match status" value="1"/>
</dbReference>
<keyword evidence="9" id="KW-0443">Lipid metabolism</keyword>
<keyword evidence="6" id="KW-0752">Steroid biosynthesis</keyword>
<dbReference type="Proteomes" id="UP000001645">
    <property type="component" value="Chromosome 5"/>
</dbReference>